<gene>
    <name evidence="1" type="ORF">FHS29_001570</name>
</gene>
<accession>A0A841CDD7</accession>
<dbReference type="Proteomes" id="UP000547510">
    <property type="component" value="Unassembled WGS sequence"/>
</dbReference>
<dbReference type="AlphaFoldDB" id="A0A841CDD7"/>
<name>A0A841CDD7_9PSEU</name>
<proteinExistence type="predicted"/>
<protein>
    <submittedName>
        <fullName evidence="1">Uncharacterized protein</fullName>
    </submittedName>
</protein>
<dbReference type="EMBL" id="JACHJN010000002">
    <property type="protein sequence ID" value="MBB5955000.1"/>
    <property type="molecule type" value="Genomic_DNA"/>
</dbReference>
<reference evidence="1 2" key="1">
    <citation type="submission" date="2020-08" db="EMBL/GenBank/DDBJ databases">
        <title>Genomic Encyclopedia of Type Strains, Phase III (KMG-III): the genomes of soil and plant-associated and newly described type strains.</title>
        <authorList>
            <person name="Whitman W."/>
        </authorList>
    </citation>
    <scope>NUCLEOTIDE SEQUENCE [LARGE SCALE GENOMIC DNA]</scope>
    <source>
        <strain evidence="1 2">CECT 8640</strain>
    </source>
</reference>
<organism evidence="1 2">
    <name type="scientific">Saccharothrix tamanrassetensis</name>
    <dbReference type="NCBI Taxonomy" id="1051531"/>
    <lineage>
        <taxon>Bacteria</taxon>
        <taxon>Bacillati</taxon>
        <taxon>Actinomycetota</taxon>
        <taxon>Actinomycetes</taxon>
        <taxon>Pseudonocardiales</taxon>
        <taxon>Pseudonocardiaceae</taxon>
        <taxon>Saccharothrix</taxon>
    </lineage>
</organism>
<keyword evidence="2" id="KW-1185">Reference proteome</keyword>
<evidence type="ECO:0000313" key="1">
    <source>
        <dbReference type="EMBL" id="MBB5955000.1"/>
    </source>
</evidence>
<comment type="caution">
    <text evidence="1">The sequence shown here is derived from an EMBL/GenBank/DDBJ whole genome shotgun (WGS) entry which is preliminary data.</text>
</comment>
<sequence>MGSRAWLSCRLAAETPTASSRPVRLDTTWIFEPGLPRSAGFGLVRSPSFARTEAASRIPATSRPLLMR</sequence>
<evidence type="ECO:0000313" key="2">
    <source>
        <dbReference type="Proteomes" id="UP000547510"/>
    </source>
</evidence>